<name>A0A152A1N9_TIELA</name>
<keyword evidence="2" id="KW-1185">Reference proteome</keyword>
<accession>A0A152A1N9</accession>
<reference evidence="1 2" key="1">
    <citation type="submission" date="2015-12" db="EMBL/GenBank/DDBJ databases">
        <title>Dictyostelia acquired genes for synthesis and detection of signals that induce cell-type specialization by lateral gene transfer from prokaryotes.</title>
        <authorList>
            <person name="Gloeckner G."/>
            <person name="Schaap P."/>
        </authorList>
    </citation>
    <scope>NUCLEOTIDE SEQUENCE [LARGE SCALE GENOMIC DNA]</scope>
    <source>
        <strain evidence="1 2">TK</strain>
    </source>
</reference>
<dbReference type="EMBL" id="LODT01000016">
    <property type="protein sequence ID" value="KYR00124.1"/>
    <property type="molecule type" value="Genomic_DNA"/>
</dbReference>
<comment type="caution">
    <text evidence="1">The sequence shown here is derived from an EMBL/GenBank/DDBJ whole genome shotgun (WGS) entry which is preliminary data.</text>
</comment>
<evidence type="ECO:0000313" key="1">
    <source>
        <dbReference type="EMBL" id="KYR00124.1"/>
    </source>
</evidence>
<organism evidence="1 2">
    <name type="scientific">Tieghemostelium lacteum</name>
    <name type="common">Slime mold</name>
    <name type="synonym">Dictyostelium lacteum</name>
    <dbReference type="NCBI Taxonomy" id="361077"/>
    <lineage>
        <taxon>Eukaryota</taxon>
        <taxon>Amoebozoa</taxon>
        <taxon>Evosea</taxon>
        <taxon>Eumycetozoa</taxon>
        <taxon>Dictyostelia</taxon>
        <taxon>Dictyosteliales</taxon>
        <taxon>Raperosteliaceae</taxon>
        <taxon>Tieghemostelium</taxon>
    </lineage>
</organism>
<dbReference type="Proteomes" id="UP000076078">
    <property type="component" value="Unassembled WGS sequence"/>
</dbReference>
<proteinExistence type="predicted"/>
<protein>
    <submittedName>
        <fullName evidence="1">Uncharacterized protein</fullName>
    </submittedName>
</protein>
<dbReference type="InParanoid" id="A0A152A1N9"/>
<gene>
    <name evidence="1" type="ORF">DLAC_03276</name>
</gene>
<dbReference type="AlphaFoldDB" id="A0A152A1N9"/>
<evidence type="ECO:0000313" key="2">
    <source>
        <dbReference type="Proteomes" id="UP000076078"/>
    </source>
</evidence>
<sequence length="1182" mass="139527">MSIKESREEFLRKHFYTTIYRSPPIVNDNICVYCGIDHFHLCTSDVVIIKFIAELNNDDFLLVHQIFNEWCLMNNDQRLQAVHKYFTPNDPRYGFKYHSTSTSILMESVPLLPTQIIYFFVKFIVNDHLLTQEYYKWYKSENDIQRIINYLLELKSSNPFYRDRAYLGFIYDWELFDIFSKDIPYILTFKPPSKEGYDNAMKIVSKLSYDHKKKINFDLLFNFKEIQQYGIPDDILSDITANQIVYRVSKLHKITEAYLLDFPSKTRTHKIDECRDILFGLFFKFEYSSSVINTSLEANLEKFIDYFGSEVINYEVIQYIKSNHTVQTTYPLLVIRGIIMSRFKFDLDFNSISDILSDWILTNINITNMKERDIIEMLPLLQVTTDNVPAILKVLNLNLNPLFFWQYVPYILSSKIGDSVTKYFRIDNITNNIGNNLPLIFYHGILLNCSGASDNFKVIHPQLQIFSSIYSYSISQNCSLIFITLDLVLNIINRPLLICREKVFRGAIVEFFLELFSKLDDTHYKGVVNKLVENAEVVAKWVLEESNSIPRDMIQHIFNNYRLAQSLLSTESGPELEELLIDLSPTQSVLQHQQSFINMLKLVKYIYNPNDFILKALNAIGTIETSRELLYMVDFEYIDGYYFLARHFTYDKLEILFRNNSVDVPIGVQKVREFALKLTFLTSGDEDELPSDIPLEKVYSGMKIKDLQELDEVRSFFDTVPSTIWRQSKWFIMFYSQFTRFKEDVKTSKSTDIYWIDYEVNNYVNTLNPITVYPDNNKMNLLDLPVILLERIVTLLYRIKTYHHQHKINLSMVSKKMFDVCSSILTNNYNDFDSINRNYIGVPQPYKLNINARYCLFKDYPKFLRYLSLNLYPIENQERIFYERAESMSVEYDINNSVVSNVHTRIIPTRNTNFKSISFYTSSDTNIDQVVTLCQKSPLLEHIYFVVTDRWDHAQVVFECILKLQLPNLKTVNIYQIFDENYINYGFNDDMEVNTISLDLQSFFKDSILSNSTYTHPIRIPKLKILNIEQNLRFSGFDRYTIHFHKEELDKEGVMSFYSNTFSKTDVLSFKVSRPNNVPILVDIATQFPNIKKLKINITKYYDEMDHLSIESLQLIFQKLNHSNIKTFTIFHRVYDFNIPLCKYSLFDDGYLSSEHLYQFYFSKIKMGAFKPANHLNMKFIK</sequence>